<dbReference type="SUPFAM" id="SSF52096">
    <property type="entry name" value="ClpP/crotonase"/>
    <property type="match status" value="1"/>
</dbReference>
<dbReference type="Gene3D" id="2.30.42.10">
    <property type="match status" value="1"/>
</dbReference>
<protein>
    <recommendedName>
        <fullName evidence="2">Tail specific protease domain-containing protein</fullName>
    </recommendedName>
</protein>
<evidence type="ECO:0000256" key="1">
    <source>
        <dbReference type="SAM" id="SignalP"/>
    </source>
</evidence>
<dbReference type="Gene3D" id="3.90.226.10">
    <property type="entry name" value="2-enoyl-CoA Hydratase, Chain A, domain 1"/>
    <property type="match status" value="1"/>
</dbReference>
<gene>
    <name evidence="3" type="ORF">GCM10017161_27290</name>
</gene>
<dbReference type="GO" id="GO:0004175">
    <property type="term" value="F:endopeptidase activity"/>
    <property type="evidence" value="ECO:0007669"/>
    <property type="project" value="TreeGrafter"/>
</dbReference>
<sequence length="736" mass="82358">MKGISLALSCLVSFPLLAQSSAGNLDFEQLYNGTPVGWLKAGKVSEFKLSIDETTVQSGEHSVSIEHTGEQSGFAAWAQAIPVTFDGETITLRGYIKTEGVTNGRAALMVRIEPSIAFDTMERTPVIGTTDWQRYEITVPYKSAEAKRVIIGGMLAGEGKVWFDNMELLVDGKPIADEKQALAAEKDTAFDQGSGIELSALNQEKIANLALLGKVWGFLKYHHPAVATGGYNWDYQLFRVLPDYMKATTNHERDQFLLNWIKNLGDVELCTQCQATSEDAVLKPDHSWIGSNLSRELQDKLNFVYQNRHQGRHFYIADGGVGNPDFIRENEYSKMPFPDDGFRLLSLFRYWNMIQYYFPYKHLIDKNWHEVLTEYVPLFVNANSELAYERLAVRLVGEVQDTHANVYKGDEKFEAEKGKYFPPVYTRMIEGKLVVADYYTESKTENDAMAKKVGLNIGDVITTINDTSVDKLIEQRLVDYPASNYPTKLRDIAPDLLRSNNKTVDIEFIRDKTLEKQTLALYPQEELFVYSKYRREPKGKSYKMLDNNIGYVTLKNITPEEVEAIKKEFADTKGIIIDIRNYPSTFVPFSLGGFLVDSPTAFAKFTVANLNNPGEFNFRSGSNIPPADSHYKGKVVVLVNEISQSQSEYTAMAFRASKKTTIVGSTTAAADGNVSPIELPGGLVTYISGIGVYYPDGTETQRVGIVPDIEVLPTISGIKAGRDEVLEKAIEVIKSH</sequence>
<dbReference type="GO" id="GO:0006508">
    <property type="term" value="P:proteolysis"/>
    <property type="evidence" value="ECO:0007669"/>
    <property type="project" value="InterPro"/>
</dbReference>
<dbReference type="SMART" id="SM00245">
    <property type="entry name" value="TSPc"/>
    <property type="match status" value="1"/>
</dbReference>
<reference evidence="3" key="1">
    <citation type="journal article" date="2014" name="Int. J. Syst. Evol. Microbiol.">
        <title>Complete genome sequence of Corynebacterium casei LMG S-19264T (=DSM 44701T), isolated from a smear-ripened cheese.</title>
        <authorList>
            <consortium name="US DOE Joint Genome Institute (JGI-PGF)"/>
            <person name="Walter F."/>
            <person name="Albersmeier A."/>
            <person name="Kalinowski J."/>
            <person name="Ruckert C."/>
        </authorList>
    </citation>
    <scope>NUCLEOTIDE SEQUENCE</scope>
    <source>
        <strain evidence="3">KCTC 42731</strain>
    </source>
</reference>
<evidence type="ECO:0000259" key="2">
    <source>
        <dbReference type="SMART" id="SM00245"/>
    </source>
</evidence>
<keyword evidence="1" id="KW-0732">Signal</keyword>
<comment type="caution">
    <text evidence="3">The sequence shown here is derived from an EMBL/GenBank/DDBJ whole genome shotgun (WGS) entry which is preliminary data.</text>
</comment>
<dbReference type="InterPro" id="IPR029045">
    <property type="entry name" value="ClpP/crotonase-like_dom_sf"/>
</dbReference>
<feature type="domain" description="Tail specific protease" evidence="2">
    <location>
        <begin position="501"/>
        <end position="712"/>
    </location>
</feature>
<dbReference type="InterPro" id="IPR005151">
    <property type="entry name" value="Tail-specific_protease"/>
</dbReference>
<evidence type="ECO:0000313" key="3">
    <source>
        <dbReference type="EMBL" id="GHF97628.1"/>
    </source>
</evidence>
<dbReference type="Gene3D" id="3.30.750.44">
    <property type="match status" value="1"/>
</dbReference>
<proteinExistence type="predicted"/>
<feature type="signal peptide" evidence="1">
    <location>
        <begin position="1"/>
        <end position="18"/>
    </location>
</feature>
<dbReference type="PANTHER" id="PTHR32060">
    <property type="entry name" value="TAIL-SPECIFIC PROTEASE"/>
    <property type="match status" value="1"/>
</dbReference>
<reference evidence="3" key="2">
    <citation type="submission" date="2020-09" db="EMBL/GenBank/DDBJ databases">
        <authorList>
            <person name="Sun Q."/>
            <person name="Kim S."/>
        </authorList>
    </citation>
    <scope>NUCLEOTIDE SEQUENCE</scope>
    <source>
        <strain evidence="3">KCTC 42731</strain>
    </source>
</reference>
<organism evidence="3 4">
    <name type="scientific">Thalassotalea marina</name>
    <dbReference type="NCBI Taxonomy" id="1673741"/>
    <lineage>
        <taxon>Bacteria</taxon>
        <taxon>Pseudomonadati</taxon>
        <taxon>Pseudomonadota</taxon>
        <taxon>Gammaproteobacteria</taxon>
        <taxon>Alteromonadales</taxon>
        <taxon>Colwelliaceae</taxon>
        <taxon>Thalassotalea</taxon>
    </lineage>
</organism>
<dbReference type="Pfam" id="PF03572">
    <property type="entry name" value="Peptidase_S41"/>
    <property type="match status" value="1"/>
</dbReference>
<evidence type="ECO:0000313" key="4">
    <source>
        <dbReference type="Proteomes" id="UP000623842"/>
    </source>
</evidence>
<dbReference type="EMBL" id="BNCK01000006">
    <property type="protein sequence ID" value="GHF97628.1"/>
    <property type="molecule type" value="Genomic_DNA"/>
</dbReference>
<dbReference type="Proteomes" id="UP000623842">
    <property type="component" value="Unassembled WGS sequence"/>
</dbReference>
<dbReference type="GO" id="GO:0030288">
    <property type="term" value="C:outer membrane-bounded periplasmic space"/>
    <property type="evidence" value="ECO:0007669"/>
    <property type="project" value="TreeGrafter"/>
</dbReference>
<dbReference type="InterPro" id="IPR036034">
    <property type="entry name" value="PDZ_sf"/>
</dbReference>
<dbReference type="PANTHER" id="PTHR32060:SF30">
    <property type="entry name" value="CARBOXY-TERMINAL PROCESSING PROTEASE CTPA"/>
    <property type="match status" value="1"/>
</dbReference>
<dbReference type="GO" id="GO:0007165">
    <property type="term" value="P:signal transduction"/>
    <property type="evidence" value="ECO:0007669"/>
    <property type="project" value="TreeGrafter"/>
</dbReference>
<name>A0A919BLL9_9GAMM</name>
<keyword evidence="4" id="KW-1185">Reference proteome</keyword>
<dbReference type="Gene3D" id="2.60.120.260">
    <property type="entry name" value="Galactose-binding domain-like"/>
    <property type="match status" value="1"/>
</dbReference>
<accession>A0A919BLL9</accession>
<dbReference type="RefSeq" id="WP_229854722.1">
    <property type="nucleotide sequence ID" value="NZ_BNCK01000006.1"/>
</dbReference>
<feature type="chain" id="PRO_5037824361" description="Tail specific protease domain-containing protein" evidence="1">
    <location>
        <begin position="19"/>
        <end position="736"/>
    </location>
</feature>
<dbReference type="AlphaFoldDB" id="A0A919BLL9"/>
<dbReference type="GO" id="GO:0008236">
    <property type="term" value="F:serine-type peptidase activity"/>
    <property type="evidence" value="ECO:0007669"/>
    <property type="project" value="InterPro"/>
</dbReference>
<dbReference type="CDD" id="cd07562">
    <property type="entry name" value="Peptidase_S41_TRI"/>
    <property type="match status" value="1"/>
</dbReference>